<accession>A0A1U9YN05</accession>
<proteinExistence type="predicted"/>
<dbReference type="GeneID" id="64220847"/>
<dbReference type="EMBL" id="CP020557">
    <property type="protein sequence ID" value="ARF68217.1"/>
    <property type="molecule type" value="Genomic_DNA"/>
</dbReference>
<reference evidence="1 2" key="1">
    <citation type="submission" date="2017-03" db="EMBL/GenBank/DDBJ databases">
        <title>Paenibacillus larvae genome sequencing.</title>
        <authorList>
            <person name="Dingman D.W."/>
        </authorList>
    </citation>
    <scope>NUCLEOTIDE SEQUENCE [LARGE SCALE GENOMIC DNA]</scope>
    <source>
        <strain evidence="1 2">SAG 10367</strain>
    </source>
</reference>
<dbReference type="RefSeq" id="WP_024095411.1">
    <property type="nucleotide sequence ID" value="NZ_CP019794.1"/>
</dbReference>
<dbReference type="Proteomes" id="UP000192727">
    <property type="component" value="Chromosome"/>
</dbReference>
<dbReference type="AlphaFoldDB" id="A0A1U9YN05"/>
<gene>
    <name evidence="1" type="ORF">B7C51_10855</name>
</gene>
<protein>
    <submittedName>
        <fullName evidence="1">DUF2508 domain-containing protein</fullName>
    </submittedName>
</protein>
<evidence type="ECO:0000313" key="2">
    <source>
        <dbReference type="Proteomes" id="UP000192727"/>
    </source>
</evidence>
<dbReference type="InterPro" id="IPR019644">
    <property type="entry name" value="DUF2508"/>
</dbReference>
<name>A0A1U9YN05_9BACL</name>
<evidence type="ECO:0000313" key="1">
    <source>
        <dbReference type="EMBL" id="ARF68217.1"/>
    </source>
</evidence>
<sequence>MLAWITTPKKAGKRNSYADQLDKLQLITDLKQAQAEWKNACLQFEYAKEEEEIDYAISVMEAAERKYTMLLRRAKRHNVNAY</sequence>
<dbReference type="Pfam" id="PF10704">
    <property type="entry name" value="DUF2508"/>
    <property type="match status" value="1"/>
</dbReference>
<organism evidence="1 2">
    <name type="scientific">Paenibacillus larvae subsp. pulvifaciens</name>
    <dbReference type="NCBI Taxonomy" id="1477"/>
    <lineage>
        <taxon>Bacteria</taxon>
        <taxon>Bacillati</taxon>
        <taxon>Bacillota</taxon>
        <taxon>Bacilli</taxon>
        <taxon>Bacillales</taxon>
        <taxon>Paenibacillaceae</taxon>
        <taxon>Paenibacillus</taxon>
    </lineage>
</organism>